<evidence type="ECO:0000313" key="1">
    <source>
        <dbReference type="EMBL" id="QNG40962.1"/>
    </source>
</evidence>
<dbReference type="AlphaFoldDB" id="A0A7G7LKE5"/>
<dbReference type="EMBL" id="MT196224">
    <property type="protein sequence ID" value="QNG40962.1"/>
    <property type="molecule type" value="Genomic_DNA"/>
</dbReference>
<reference evidence="1" key="1">
    <citation type="submission" date="2020-03" db="EMBL/GenBank/DDBJ databases">
        <title>Identification of Novel Circular Rep-Encoding ssDNA Molecules, Viruses, and Circular Molecules in four Penguin Species in South Georgia and the Antarctic.</title>
        <authorList>
            <person name="Levy H."/>
            <person name="Djurhuus A."/>
            <person name="Black C.E."/>
            <person name="Harding C."/>
            <person name="Suazo C."/>
            <person name="Kraberger S."/>
            <person name="Schmidlin K."/>
            <person name="Fontenele R.S."/>
            <person name="Hart T."/>
            <person name="Smith A.L."/>
            <person name="Varsani A."/>
        </authorList>
    </citation>
    <scope>NUCLEOTIDE SEQUENCE</scope>
    <source>
        <strain evidence="1">Antarctic/3_I_CPBAILsw002Ad</strain>
    </source>
</reference>
<sequence>MNNPFETHTHTFAAILRKKHTCPTVMLYCDEDKEPNGEAKLNARLQEHWVEEACAYGQCEYCHGWQYNEWFQEKPTDAEVQELILKQQIKVDLAKKVKRKKYNELINGADKNNGQLITLCIDKDYKQVPKLAEEIISVIIKADYDCLLDAQATIELYGKSETELLPHIHIVTKKLKPDGAVAQLFRRKFQKDKYQVYRVDVKTLPYESAEAYVMGDKEGAKLAATAKDKAYRQANGLQDIYDLTA</sequence>
<accession>A0A7G7LKE5</accession>
<proteinExistence type="predicted"/>
<protein>
    <submittedName>
        <fullName evidence="1">Uncharacterized protein</fullName>
    </submittedName>
</protein>
<organism evidence="1">
    <name type="scientific">Pygoscelis antarcticus</name>
    <name type="common">Chinstrap penguin</name>
    <dbReference type="NCBI Taxonomy" id="79643"/>
    <lineage>
        <taxon>Eukaryota</taxon>
        <taxon>Metazoa</taxon>
        <taxon>Chordata</taxon>
        <taxon>Craniata</taxon>
        <taxon>Vertebrata</taxon>
        <taxon>Euteleostomi</taxon>
        <taxon>Archelosauria</taxon>
        <taxon>Archosauria</taxon>
        <taxon>Dinosauria</taxon>
        <taxon>Saurischia</taxon>
        <taxon>Theropoda</taxon>
        <taxon>Coelurosauria</taxon>
        <taxon>Aves</taxon>
        <taxon>Neognathae</taxon>
        <taxon>Neoaves</taxon>
        <taxon>Aequornithes</taxon>
        <taxon>Sphenisciformes</taxon>
        <taxon>Spheniscidae</taxon>
        <taxon>Pygoscelis</taxon>
    </lineage>
</organism>
<name>A0A7G7LKE5_PYGAN</name>